<evidence type="ECO:0000313" key="6">
    <source>
        <dbReference type="Proteomes" id="UP000472676"/>
    </source>
</evidence>
<sequence length="219" mass="24348">MTTSKTPATGRRFRGLDGQQRQRQRREQLIEAGLHAFGSKGYHSAGVREICGEAKLTERYFYESFANREALFLAVYEHAIETVRAAVVQALGRSDRDVRSLARSAIRSFLETLRDDPRLSRILLIDALTVSADVGRQSQLATQSFADLVGSVIVSLYPQLPKQDLDIQLIANGLVGSTVYLVMHWAFKGFDEPLEKMLAHCVLFYDAAIAQAEQLTAAS</sequence>
<dbReference type="EMBL" id="JAAMOW010000008">
    <property type="protein sequence ID" value="NGY06234.1"/>
    <property type="molecule type" value="Genomic_DNA"/>
</dbReference>
<accession>A0A6M2BV13</accession>
<dbReference type="InterPro" id="IPR001647">
    <property type="entry name" value="HTH_TetR"/>
</dbReference>
<feature type="domain" description="HTH tetR-type" evidence="4">
    <location>
        <begin position="23"/>
        <end position="83"/>
    </location>
</feature>
<dbReference type="InterPro" id="IPR009057">
    <property type="entry name" value="Homeodomain-like_sf"/>
</dbReference>
<evidence type="ECO:0000256" key="3">
    <source>
        <dbReference type="SAM" id="MobiDB-lite"/>
    </source>
</evidence>
<dbReference type="SUPFAM" id="SSF48498">
    <property type="entry name" value="Tetracyclin repressor-like, C-terminal domain"/>
    <property type="match status" value="1"/>
</dbReference>
<protein>
    <submittedName>
        <fullName evidence="5">TetR/AcrR family transcriptional regulator</fullName>
    </submittedName>
</protein>
<keyword evidence="1 2" id="KW-0238">DNA-binding</keyword>
<dbReference type="AlphaFoldDB" id="A0A6M2BV13"/>
<evidence type="ECO:0000256" key="2">
    <source>
        <dbReference type="PROSITE-ProRule" id="PRU00335"/>
    </source>
</evidence>
<name>A0A6M2BV13_9GAMM</name>
<keyword evidence="6" id="KW-1185">Reference proteome</keyword>
<dbReference type="PROSITE" id="PS50977">
    <property type="entry name" value="HTH_TETR_2"/>
    <property type="match status" value="1"/>
</dbReference>
<feature type="DNA-binding region" description="H-T-H motif" evidence="2">
    <location>
        <begin position="46"/>
        <end position="65"/>
    </location>
</feature>
<dbReference type="PANTHER" id="PTHR43479">
    <property type="entry name" value="ACREF/ENVCD OPERON REPRESSOR-RELATED"/>
    <property type="match status" value="1"/>
</dbReference>
<dbReference type="PANTHER" id="PTHR43479:SF11">
    <property type="entry name" value="ACREF_ENVCD OPERON REPRESSOR-RELATED"/>
    <property type="match status" value="1"/>
</dbReference>
<dbReference type="Proteomes" id="UP000472676">
    <property type="component" value="Unassembled WGS sequence"/>
</dbReference>
<dbReference type="Pfam" id="PF00440">
    <property type="entry name" value="TetR_N"/>
    <property type="match status" value="1"/>
</dbReference>
<reference evidence="5 6" key="1">
    <citation type="journal article" date="2014" name="Int. J. Syst. Evol. Microbiol.">
        <title>Solimonas terrae sp. nov., isolated from soil.</title>
        <authorList>
            <person name="Kim S.J."/>
            <person name="Moon J.Y."/>
            <person name="Weon H.Y."/>
            <person name="Ahn J.H."/>
            <person name="Chen W.M."/>
            <person name="Kwon S.W."/>
        </authorList>
    </citation>
    <scope>NUCLEOTIDE SEQUENCE [LARGE SCALE GENOMIC DNA]</scope>
    <source>
        <strain evidence="5 6">KIS83-12</strain>
    </source>
</reference>
<feature type="region of interest" description="Disordered" evidence="3">
    <location>
        <begin position="1"/>
        <end position="22"/>
    </location>
</feature>
<organism evidence="5 6">
    <name type="scientific">Solimonas terrae</name>
    <dbReference type="NCBI Taxonomy" id="1396819"/>
    <lineage>
        <taxon>Bacteria</taxon>
        <taxon>Pseudomonadati</taxon>
        <taxon>Pseudomonadota</taxon>
        <taxon>Gammaproteobacteria</taxon>
        <taxon>Nevskiales</taxon>
        <taxon>Nevskiaceae</taxon>
        <taxon>Solimonas</taxon>
    </lineage>
</organism>
<dbReference type="Gene3D" id="1.10.357.10">
    <property type="entry name" value="Tetracycline Repressor, domain 2"/>
    <property type="match status" value="1"/>
</dbReference>
<proteinExistence type="predicted"/>
<dbReference type="InterPro" id="IPR036271">
    <property type="entry name" value="Tet_transcr_reg_TetR-rel_C_sf"/>
</dbReference>
<evidence type="ECO:0000259" key="4">
    <source>
        <dbReference type="PROSITE" id="PS50977"/>
    </source>
</evidence>
<evidence type="ECO:0000256" key="1">
    <source>
        <dbReference type="ARBA" id="ARBA00023125"/>
    </source>
</evidence>
<gene>
    <name evidence="5" type="ORF">G7Y85_15785</name>
</gene>
<dbReference type="SUPFAM" id="SSF46689">
    <property type="entry name" value="Homeodomain-like"/>
    <property type="match status" value="1"/>
</dbReference>
<dbReference type="InterPro" id="IPR050624">
    <property type="entry name" value="HTH-type_Tx_Regulator"/>
</dbReference>
<dbReference type="RefSeq" id="WP_166259336.1">
    <property type="nucleotide sequence ID" value="NZ_JAAMOW010000008.1"/>
</dbReference>
<comment type="caution">
    <text evidence="5">The sequence shown here is derived from an EMBL/GenBank/DDBJ whole genome shotgun (WGS) entry which is preliminary data.</text>
</comment>
<dbReference type="GO" id="GO:0003677">
    <property type="term" value="F:DNA binding"/>
    <property type="evidence" value="ECO:0007669"/>
    <property type="project" value="UniProtKB-UniRule"/>
</dbReference>
<evidence type="ECO:0000313" key="5">
    <source>
        <dbReference type="EMBL" id="NGY06234.1"/>
    </source>
</evidence>